<evidence type="ECO:0000313" key="1">
    <source>
        <dbReference type="EMBL" id="NFV79778.1"/>
    </source>
</evidence>
<sequence>MPPSPSMSEAARDVHRHDRERFVTALFAPEPEREALLTLYAFNLEIARVRENVREDVAGLIRLQWWRDVLNGERDDEAARHPVAGPLLALVRERQLPAALFDLMLTAREQDLAQSPFATRSELAIYAQQTAGTLAELGVLALGETDGDSRDIARQVGRIWATTGLLRALPVHLAQGWLTLPAEILTPSGCSTDEVLAGKASREAMAKAVAVLGRQAAEDLRAIRKRRVSRRVLPAVLSATLAAGHLRRLERAGWDAFDASVLRQRPMPLRLTINALFGWF</sequence>
<dbReference type="RefSeq" id="WP_163676816.1">
    <property type="nucleotide sequence ID" value="NZ_JAAIYP010000034.1"/>
</dbReference>
<keyword evidence="2" id="KW-1185">Reference proteome</keyword>
<gene>
    <name evidence="1" type="ORF">G4223_06605</name>
</gene>
<dbReference type="InterPro" id="IPR002060">
    <property type="entry name" value="Squ/phyt_synthse"/>
</dbReference>
<dbReference type="EMBL" id="JAAIYP010000034">
    <property type="protein sequence ID" value="NFV79778.1"/>
    <property type="molecule type" value="Genomic_DNA"/>
</dbReference>
<dbReference type="Gene3D" id="1.10.600.10">
    <property type="entry name" value="Farnesyl Diphosphate Synthase"/>
    <property type="match status" value="1"/>
</dbReference>
<organism evidence="1 2">
    <name type="scientific">Magnetospirillum aberrantis SpK</name>
    <dbReference type="NCBI Taxonomy" id="908842"/>
    <lineage>
        <taxon>Bacteria</taxon>
        <taxon>Pseudomonadati</taxon>
        <taxon>Pseudomonadota</taxon>
        <taxon>Alphaproteobacteria</taxon>
        <taxon>Rhodospirillales</taxon>
        <taxon>Rhodospirillaceae</taxon>
        <taxon>Magnetospirillum</taxon>
    </lineage>
</organism>
<accession>A0A7C9QSR4</accession>
<reference evidence="1 2" key="1">
    <citation type="submission" date="2020-02" db="EMBL/GenBank/DDBJ databases">
        <authorList>
            <person name="Dziuba M."/>
            <person name="Kuznetsov B."/>
            <person name="Mardanov A."/>
            <person name="Ravin N."/>
            <person name="Grouzdev D."/>
        </authorList>
    </citation>
    <scope>NUCLEOTIDE SEQUENCE [LARGE SCALE GENOMIC DNA]</scope>
    <source>
        <strain evidence="1 2">SpK</strain>
    </source>
</reference>
<dbReference type="Pfam" id="PF00494">
    <property type="entry name" value="SQS_PSY"/>
    <property type="match status" value="1"/>
</dbReference>
<proteinExistence type="predicted"/>
<name>A0A7C9QSR4_9PROT</name>
<dbReference type="SUPFAM" id="SSF48576">
    <property type="entry name" value="Terpenoid synthases"/>
    <property type="match status" value="1"/>
</dbReference>
<dbReference type="Proteomes" id="UP000480684">
    <property type="component" value="Unassembled WGS sequence"/>
</dbReference>
<dbReference type="InterPro" id="IPR008949">
    <property type="entry name" value="Isoprenoid_synthase_dom_sf"/>
</dbReference>
<protein>
    <submittedName>
        <fullName evidence="1">Squalene/phytoene synthase family protein</fullName>
    </submittedName>
</protein>
<comment type="caution">
    <text evidence="1">The sequence shown here is derived from an EMBL/GenBank/DDBJ whole genome shotgun (WGS) entry which is preliminary data.</text>
</comment>
<dbReference type="AlphaFoldDB" id="A0A7C9QSR4"/>
<evidence type="ECO:0000313" key="2">
    <source>
        <dbReference type="Proteomes" id="UP000480684"/>
    </source>
</evidence>